<dbReference type="Proteomes" id="UP000177416">
    <property type="component" value="Unassembled WGS sequence"/>
</dbReference>
<sequence length="126" mass="13892">MVVSLCGVVKNMRGYVRRCMDRRFGQATRKAFEEKTGLAPTDYWDESYPGGAALDTDQTGIEYAASHGATMFGYQAHGDHCGGQPDVSDADIQARLDVQIAQLSKKYPGRHFRIFATEAGVEIKEV</sequence>
<reference evidence="1 2" key="1">
    <citation type="journal article" date="2016" name="Nat. Commun.">
        <title>Thousands of microbial genomes shed light on interconnected biogeochemical processes in an aquifer system.</title>
        <authorList>
            <person name="Anantharaman K."/>
            <person name="Brown C.T."/>
            <person name="Hug L.A."/>
            <person name="Sharon I."/>
            <person name="Castelle C.J."/>
            <person name="Probst A.J."/>
            <person name="Thomas B.C."/>
            <person name="Singh A."/>
            <person name="Wilkins M.J."/>
            <person name="Karaoz U."/>
            <person name="Brodie E.L."/>
            <person name="Williams K.H."/>
            <person name="Hubbard S.S."/>
            <person name="Banfield J.F."/>
        </authorList>
    </citation>
    <scope>NUCLEOTIDE SEQUENCE [LARGE SCALE GENOMIC DNA]</scope>
</reference>
<evidence type="ECO:0000313" key="2">
    <source>
        <dbReference type="Proteomes" id="UP000177416"/>
    </source>
</evidence>
<name>A0A1F5ZMS2_9BACT</name>
<organism evidence="1 2">
    <name type="scientific">Candidatus Gottesmanbacteria bacterium RIFCSPHIGHO2_01_FULL_46_14</name>
    <dbReference type="NCBI Taxonomy" id="1798380"/>
    <lineage>
        <taxon>Bacteria</taxon>
        <taxon>Candidatus Gottesmaniibacteriota</taxon>
    </lineage>
</organism>
<proteinExistence type="predicted"/>
<gene>
    <name evidence="1" type="ORF">A2875_00885</name>
</gene>
<protein>
    <submittedName>
        <fullName evidence="1">Uncharacterized protein</fullName>
    </submittedName>
</protein>
<comment type="caution">
    <text evidence="1">The sequence shown here is derived from an EMBL/GenBank/DDBJ whole genome shotgun (WGS) entry which is preliminary data.</text>
</comment>
<evidence type="ECO:0000313" key="1">
    <source>
        <dbReference type="EMBL" id="OGG13800.1"/>
    </source>
</evidence>
<dbReference type="AlphaFoldDB" id="A0A1F5ZMS2"/>
<accession>A0A1F5ZMS2</accession>
<dbReference type="EMBL" id="MFJJ01000032">
    <property type="protein sequence ID" value="OGG13800.1"/>
    <property type="molecule type" value="Genomic_DNA"/>
</dbReference>